<evidence type="ECO:0000313" key="2">
    <source>
        <dbReference type="EMBL" id="MBS2551236.1"/>
    </source>
</evidence>
<name>A0ABS5KYU1_9ACTN</name>
<dbReference type="InterPro" id="IPR027417">
    <property type="entry name" value="P-loop_NTPase"/>
</dbReference>
<dbReference type="SUPFAM" id="SSF52540">
    <property type="entry name" value="P-loop containing nucleoside triphosphate hydrolases"/>
    <property type="match status" value="1"/>
</dbReference>
<evidence type="ECO:0000313" key="3">
    <source>
        <dbReference type="Proteomes" id="UP000730482"/>
    </source>
</evidence>
<keyword evidence="3" id="KW-1185">Reference proteome</keyword>
<comment type="caution">
    <text evidence="2">The sequence shown here is derived from an EMBL/GenBank/DDBJ whole genome shotgun (WGS) entry which is preliminary data.</text>
</comment>
<feature type="region of interest" description="Disordered" evidence="1">
    <location>
        <begin position="95"/>
        <end position="129"/>
    </location>
</feature>
<proteinExistence type="predicted"/>
<dbReference type="Proteomes" id="UP000730482">
    <property type="component" value="Unassembled WGS sequence"/>
</dbReference>
<reference evidence="2 3" key="1">
    <citation type="submission" date="2020-02" db="EMBL/GenBank/DDBJ databases">
        <title>Acidophilic actinobacteria isolated from forest soil.</title>
        <authorList>
            <person name="Golinska P."/>
        </authorList>
    </citation>
    <scope>NUCLEOTIDE SEQUENCE [LARGE SCALE GENOMIC DNA]</scope>
    <source>
        <strain evidence="2 3">NL8</strain>
    </source>
</reference>
<dbReference type="Gene3D" id="3.40.50.300">
    <property type="entry name" value="P-loop containing nucleotide triphosphate hydrolases"/>
    <property type="match status" value="1"/>
</dbReference>
<dbReference type="EMBL" id="JAAFYZ010000131">
    <property type="protein sequence ID" value="MBS2551236.1"/>
    <property type="molecule type" value="Genomic_DNA"/>
</dbReference>
<sequence length="129" mass="14284">MLLALTGSSGAGKSTLAFAVADRLSGAVVHDFDEVGVPDPPIPPHWRNEMTEHWIRRALEYQEHGLDLVGAARRRPVGRARSRLLLRLGGLAARARARPPRPARRHRRRQQAADRSGRLPLAPGWADIK</sequence>
<gene>
    <name evidence="2" type="ORF">KGQ19_30640</name>
</gene>
<protein>
    <recommendedName>
        <fullName evidence="4">Uridine kinase</fullName>
    </recommendedName>
</protein>
<evidence type="ECO:0000256" key="1">
    <source>
        <dbReference type="SAM" id="MobiDB-lite"/>
    </source>
</evidence>
<feature type="compositionally biased region" description="Basic residues" evidence="1">
    <location>
        <begin position="95"/>
        <end position="110"/>
    </location>
</feature>
<organism evidence="2 3">
    <name type="scientific">Catenulispora pinistramenti</name>
    <dbReference type="NCBI Taxonomy" id="2705254"/>
    <lineage>
        <taxon>Bacteria</taxon>
        <taxon>Bacillati</taxon>
        <taxon>Actinomycetota</taxon>
        <taxon>Actinomycetes</taxon>
        <taxon>Catenulisporales</taxon>
        <taxon>Catenulisporaceae</taxon>
        <taxon>Catenulispora</taxon>
    </lineage>
</organism>
<accession>A0ABS5KYU1</accession>
<evidence type="ECO:0008006" key="4">
    <source>
        <dbReference type="Google" id="ProtNLM"/>
    </source>
</evidence>
<dbReference type="RefSeq" id="WP_212015474.1">
    <property type="nucleotide sequence ID" value="NZ_JAAFYZ010000131.1"/>
</dbReference>